<dbReference type="InterPro" id="IPR016576">
    <property type="entry name" value="Ribosomal_mL63"/>
</dbReference>
<accession>A0A1X7VC94</accession>
<name>A0A1X7VC94_AMPQE</name>
<dbReference type="GO" id="GO:0003735">
    <property type="term" value="F:structural constituent of ribosome"/>
    <property type="evidence" value="ECO:0007669"/>
    <property type="project" value="TreeGrafter"/>
</dbReference>
<evidence type="ECO:0000313" key="1">
    <source>
        <dbReference type="EnsemblMetazoa" id="Aqu2.1.37608_001"/>
    </source>
</evidence>
<dbReference type="PANTHER" id="PTHR14520:SF4">
    <property type="entry name" value="LARGE RIBOSOMAL SUBUNIT PROTEIN ML63"/>
    <property type="match status" value="1"/>
</dbReference>
<protein>
    <submittedName>
        <fullName evidence="1">Uncharacterized protein</fullName>
    </submittedName>
</protein>
<dbReference type="Pfam" id="PF14978">
    <property type="entry name" value="MRP-63"/>
    <property type="match status" value="1"/>
</dbReference>
<sequence>MWLSRILFGSRSTPGLQWTGKHRRVRKFTKSMEMNRAKEAVMVARVENVLSRTYLSVAEEECQTLAKERRAEYIPKWRRKKLLKWKKREQTPFQIFK</sequence>
<dbReference type="EnsemblMetazoa" id="Aqu2.1.37608_001">
    <property type="protein sequence ID" value="Aqu2.1.37608_001"/>
    <property type="gene ID" value="Aqu2.1.37608"/>
</dbReference>
<proteinExistence type="predicted"/>
<dbReference type="PANTHER" id="PTHR14520">
    <property type="entry name" value="MITOCHONDRIAL RIBOSOMAL PROTEIN 63"/>
    <property type="match status" value="1"/>
</dbReference>
<dbReference type="InParanoid" id="A0A1X7VC94"/>
<dbReference type="GO" id="GO:0032543">
    <property type="term" value="P:mitochondrial translation"/>
    <property type="evidence" value="ECO:0007669"/>
    <property type="project" value="TreeGrafter"/>
</dbReference>
<dbReference type="AlphaFoldDB" id="A0A1X7VC94"/>
<dbReference type="GO" id="GO:0005761">
    <property type="term" value="C:mitochondrial ribosome"/>
    <property type="evidence" value="ECO:0007669"/>
    <property type="project" value="InterPro"/>
</dbReference>
<reference evidence="1" key="1">
    <citation type="submission" date="2017-05" db="UniProtKB">
        <authorList>
            <consortium name="EnsemblMetazoa"/>
        </authorList>
    </citation>
    <scope>IDENTIFICATION</scope>
</reference>
<organism evidence="1">
    <name type="scientific">Amphimedon queenslandica</name>
    <name type="common">Sponge</name>
    <dbReference type="NCBI Taxonomy" id="400682"/>
    <lineage>
        <taxon>Eukaryota</taxon>
        <taxon>Metazoa</taxon>
        <taxon>Porifera</taxon>
        <taxon>Demospongiae</taxon>
        <taxon>Heteroscleromorpha</taxon>
        <taxon>Haplosclerida</taxon>
        <taxon>Niphatidae</taxon>
        <taxon>Amphimedon</taxon>
    </lineage>
</organism>